<keyword evidence="2" id="KW-1185">Reference proteome</keyword>
<protein>
    <submittedName>
        <fullName evidence="1">Uncharacterized protein</fullName>
    </submittedName>
</protein>
<name>A0ACB8XA34_9TELE</name>
<gene>
    <name evidence="1" type="ORF">L3Q82_004062</name>
</gene>
<evidence type="ECO:0000313" key="2">
    <source>
        <dbReference type="Proteomes" id="UP000831701"/>
    </source>
</evidence>
<dbReference type="Proteomes" id="UP000831701">
    <property type="component" value="Chromosome 2"/>
</dbReference>
<accession>A0ACB8XA34</accession>
<dbReference type="EMBL" id="CM041532">
    <property type="protein sequence ID" value="KAI3375773.1"/>
    <property type="molecule type" value="Genomic_DNA"/>
</dbReference>
<proteinExistence type="predicted"/>
<reference evidence="1" key="1">
    <citation type="submission" date="2022-04" db="EMBL/GenBank/DDBJ databases">
        <title>Jade perch genome.</title>
        <authorList>
            <person name="Chao B."/>
        </authorList>
    </citation>
    <scope>NUCLEOTIDE SEQUENCE</scope>
    <source>
        <strain evidence="1">CB-2022</strain>
    </source>
</reference>
<sequence length="1966" mass="216169">MRIQGQPEGVRRRLDLNAVGELRAVEVIRGRAGYGFTISGQRPCQLSGILEGSPADLVGLKQGDHIMAINGTDVSAALHESVVQLIGSCKGPLQIVVHAASRIMGNPILNDEKFGIGQKSGIFQKASVFRTISHDSSNSSFNSGHAIATKQRPVSEPDMSHWSQHWNSLTEQPKEETSRVGDTDSVFTDTEEVNPDWSILNMTLVVGYLSSTELILNPAESEEDCLKAIRERIRQLGTEQDTHTLVMMKIMFDCIRLCDDAGAVLAAFPAENLVLGAVCAEDPRFLCLVTTAHIINGRVPEDGPLRASCHVFFIDPELGNHEDHIGIAGRFGFDCTPDPDALGCLEFPQTPPDVLHFVTVLYSDMGEVVERLRVKLDLEAQQQAKENDSTGKQGSASSNGDSGIGNASPPEERADRDFPSAIQNHPGAHLPSCPWDYPVAEDLTPINLSKNGQKLNPENSASTHSLSESLPGPDSLTSFYGGPPPRLEFQFKPPPPPLPLDKKTNFFADPLRGSQRWFSKPKWRKGLSSDPEPQVTSCNNWSSSVSLSNSTNNLPPPMSQIPSDRYQAAEVMMLPPKEEWTKRFLEQREKQRKDGGTKNGSRFWGMGVGRASKRRTAKRLSLARSLDDLESAASSDGDYSGVQLQGCCSQTSLNSNGSLPGAGSHRGVPEQRVASWAACFERLLQDPVGVRYFSEFLKKEFSEENILFWQACEYFSHVPATDKKQLSQRAGEIYNSFLSSKATMPVNIDSQAQLADDVLTSPRPDMFKTQQLQIFNLMKFDSYSRFLKSSLYQECLHAEVDGRPLPDPYQIPCSPAPSKHSASSDRSTLSTPKKQEARKQRSGRSLNEDSRDESADKKRGIFFSWSRNRSFGKGPKKKDIGDINLDYWGSNGRRESQGSLSSGTSLEMATSCSAGKIEPLVLDQDCMTLSSRDLRLEKRTLFRLDLVPINRSVGLKAKPTKPVTEVLRPVVAKYGLHLSDLVAKISGETEPLDLGAPISSLDGLRVVLERADPASGKDKSKSSSLKGHPPTRSFSATGDERSTPKDFSVRSSGPDSALPGEKRKQKKINIDEAEEFFELLSRAQSTRANDQRGLLNKEDLVLPDFLRLTPPDLACSTPDSLKHARENGIPPRVPLTASHRSESLDSSLSSSANGHSGARRCLLPPPRHPTFGTHLSPISRPSDARPSLRTVEEDVHTDLTLVGEGDISSPNSTLLPPSPSPMPSFESSLPEANFTPPPPCSQPQDTGREGKSSSEGRTDPSSNTKSPADRVDTAHTAQEVMDVEGVHLEEGTLETSQGEDSELSLSFQGYVAELRQCQSKMRNAQMPQNGRNPPQGKDCKTDLYKATVRMLVPEHEAVTPEEPGEESWKVLTTSGKDCKFPFRQGGRIHHDCITVLLQRPWCSLTHNFDRDRLWGYCVPQRTQQSVFVNQSRRITPADPCQVNPCQNGGVCARIPRRRSFECSCPESFTGRLCEQNKCYETIHLRYYDTGESWGRIHLRNVEQCTCVAGEIKCERVRYTMCQSNPCQNDGTCRLITATGKESVQLQTRLRRAALQLRNPDGDKRPWCYTLNDSAISWEYCDVPPCLMPVSSSRGIKLLPGRKNTIPAKSTKKAVCGKKHKKRLSVARGRIMGGHSALPGTHPWMAAIYIKESNFCAGTLISSCWVLSAAHCFFRNPLKSQIRVVLGQHRFNATGPGAVTFEVEDYIFPKQFSVFNPTLHDIEVVGYSGLQEGGVRLIPHDACRRPEVYGNHVTSDMICAGLGCVDACQGDSGGPLACAKGDVNFLYGIISWGEGCGRSGKPGVYTKVVNYIDWINSVIKLKPHCLVLLVFKDKADKAQGNKERASVTLEEICGLEAGQLYEGVAFTLAILCLNQAALLGFDSKEALQAWDVRLRYVLGEVHRFSVGVLPGTKLESGPATLHLCNSLLALARDVPPVIIGHWSLPDLRRYGPVPNGFVFEGGTRCGY</sequence>
<comment type="caution">
    <text evidence="1">The sequence shown here is derived from an EMBL/GenBank/DDBJ whole genome shotgun (WGS) entry which is preliminary data.</text>
</comment>
<organism evidence="1 2">
    <name type="scientific">Scortum barcoo</name>
    <name type="common">barcoo grunter</name>
    <dbReference type="NCBI Taxonomy" id="214431"/>
    <lineage>
        <taxon>Eukaryota</taxon>
        <taxon>Metazoa</taxon>
        <taxon>Chordata</taxon>
        <taxon>Craniata</taxon>
        <taxon>Vertebrata</taxon>
        <taxon>Euteleostomi</taxon>
        <taxon>Actinopterygii</taxon>
        <taxon>Neopterygii</taxon>
        <taxon>Teleostei</taxon>
        <taxon>Neoteleostei</taxon>
        <taxon>Acanthomorphata</taxon>
        <taxon>Eupercaria</taxon>
        <taxon>Centrarchiformes</taxon>
        <taxon>Terapontoidei</taxon>
        <taxon>Terapontidae</taxon>
        <taxon>Scortum</taxon>
    </lineage>
</organism>
<evidence type="ECO:0000313" key="1">
    <source>
        <dbReference type="EMBL" id="KAI3375773.1"/>
    </source>
</evidence>